<organism evidence="2 3">
    <name type="scientific">Plectus sambesii</name>
    <dbReference type="NCBI Taxonomy" id="2011161"/>
    <lineage>
        <taxon>Eukaryota</taxon>
        <taxon>Metazoa</taxon>
        <taxon>Ecdysozoa</taxon>
        <taxon>Nematoda</taxon>
        <taxon>Chromadorea</taxon>
        <taxon>Plectida</taxon>
        <taxon>Plectina</taxon>
        <taxon>Plectoidea</taxon>
        <taxon>Plectidae</taxon>
        <taxon>Plectus</taxon>
    </lineage>
</organism>
<protein>
    <submittedName>
        <fullName evidence="3">Uncharacterized protein</fullName>
    </submittedName>
</protein>
<feature type="compositionally biased region" description="Basic residues" evidence="1">
    <location>
        <begin position="76"/>
        <end position="87"/>
    </location>
</feature>
<dbReference type="Proteomes" id="UP000887566">
    <property type="component" value="Unplaced"/>
</dbReference>
<feature type="compositionally biased region" description="Basic and acidic residues" evidence="1">
    <location>
        <begin position="27"/>
        <end position="39"/>
    </location>
</feature>
<feature type="compositionally biased region" description="Basic and acidic residues" evidence="1">
    <location>
        <begin position="95"/>
        <end position="116"/>
    </location>
</feature>
<accession>A0A914VMK2</accession>
<reference evidence="3" key="1">
    <citation type="submission" date="2022-11" db="UniProtKB">
        <authorList>
            <consortium name="WormBaseParasite"/>
        </authorList>
    </citation>
    <scope>IDENTIFICATION</scope>
</reference>
<evidence type="ECO:0000256" key="1">
    <source>
        <dbReference type="SAM" id="MobiDB-lite"/>
    </source>
</evidence>
<evidence type="ECO:0000313" key="3">
    <source>
        <dbReference type="WBParaSite" id="PSAMB.scaffold2236size24431.g17006.t1"/>
    </source>
</evidence>
<keyword evidence="2" id="KW-1185">Reference proteome</keyword>
<proteinExistence type="predicted"/>
<feature type="compositionally biased region" description="Basic and acidic residues" evidence="1">
    <location>
        <begin position="172"/>
        <end position="183"/>
    </location>
</feature>
<name>A0A914VMK2_9BILA</name>
<feature type="region of interest" description="Disordered" evidence="1">
    <location>
        <begin position="1"/>
        <end position="183"/>
    </location>
</feature>
<dbReference type="AlphaFoldDB" id="A0A914VMK2"/>
<sequence length="183" mass="20729">MNENAPTTPRKRRKSRSPRPSPGQRSRTSEGRNGNENKKMPRQRRRRSFNEDVDEWGSGSGLGVPPSDFVEPLHRSPAKLKERRVRNKTNGAAAEGRKRSDTRGPEKSPRKLHDSNANRAAAPVDTNPPRKQSRRISSESECSLLGRAIASRQHKRSIGIRPGGLDSPMEYPIREEREDLYYP</sequence>
<evidence type="ECO:0000313" key="2">
    <source>
        <dbReference type="Proteomes" id="UP000887566"/>
    </source>
</evidence>
<dbReference type="WBParaSite" id="PSAMB.scaffold2236size24431.g17006.t1">
    <property type="protein sequence ID" value="PSAMB.scaffold2236size24431.g17006.t1"/>
    <property type="gene ID" value="PSAMB.scaffold2236size24431.g17006"/>
</dbReference>